<name>A0A327ZNS0_9STAP</name>
<keyword evidence="2" id="KW-0808">Transferase</keyword>
<dbReference type="Proteomes" id="UP000249808">
    <property type="component" value="Unassembled WGS sequence"/>
</dbReference>
<dbReference type="InterPro" id="IPR016181">
    <property type="entry name" value="Acyl_CoA_acyltransferase"/>
</dbReference>
<evidence type="ECO:0000313" key="3">
    <source>
        <dbReference type="Proteomes" id="UP000249808"/>
    </source>
</evidence>
<dbReference type="PANTHER" id="PTHR43441">
    <property type="entry name" value="RIBOSOMAL-PROTEIN-SERINE ACETYLTRANSFERASE"/>
    <property type="match status" value="1"/>
</dbReference>
<proteinExistence type="predicted"/>
<dbReference type="GO" id="GO:1990189">
    <property type="term" value="F:protein N-terminal-serine acetyltransferase activity"/>
    <property type="evidence" value="ECO:0007669"/>
    <property type="project" value="TreeGrafter"/>
</dbReference>
<dbReference type="EMBL" id="PZJH01000007">
    <property type="protein sequence ID" value="RAK43972.1"/>
    <property type="molecule type" value="Genomic_DNA"/>
</dbReference>
<protein>
    <submittedName>
        <fullName evidence="2">GNAT family N-acetyltransferase</fullName>
    </submittedName>
</protein>
<gene>
    <name evidence="2" type="ORF">BHU61_11150</name>
</gene>
<reference evidence="2 3" key="1">
    <citation type="journal article" date="2018" name="Front. Microbiol.">
        <title>Description and Comparative Genomics of Macrococcus caseolyticus subsp. hominis subsp. nov., Macrococcus goetzii sp. nov., Macrococcus epidermidis sp. nov., and Macrococcus bohemicus sp. nov., Novel Macrococci From Human Clinical Material With Virulence Potential and Suspected Uptake of Foreign DNA by Natural Transformation.</title>
        <authorList>
            <person name="Maslanova I."/>
            <person name="Wertheimer Z."/>
            <person name="Sedlacek I."/>
            <person name="Svec P."/>
            <person name="Indrakova A."/>
            <person name="Kovarovic V."/>
            <person name="Schumann P."/>
            <person name="Sproer C."/>
            <person name="Kralova S."/>
            <person name="Sedo O."/>
            <person name="Kristofova L."/>
            <person name="Vrbovska V."/>
            <person name="Fuzik T."/>
            <person name="Petras P."/>
            <person name="Zdrahal Z."/>
            <person name="Ruzickova V."/>
            <person name="Doskar J."/>
            <person name="Pantucek R."/>
        </authorList>
    </citation>
    <scope>NUCLEOTIDE SEQUENCE [LARGE SCALE GENOMIC DNA]</scope>
    <source>
        <strain evidence="2 3">01/688</strain>
    </source>
</reference>
<organism evidence="2 3">
    <name type="scientific">Macrococcus epidermidis</name>
    <dbReference type="NCBI Taxonomy" id="1902580"/>
    <lineage>
        <taxon>Bacteria</taxon>
        <taxon>Bacillati</taxon>
        <taxon>Bacillota</taxon>
        <taxon>Bacilli</taxon>
        <taxon>Bacillales</taxon>
        <taxon>Staphylococcaceae</taxon>
        <taxon>Macrococcus</taxon>
    </lineage>
</organism>
<dbReference type="InterPro" id="IPR000182">
    <property type="entry name" value="GNAT_dom"/>
</dbReference>
<accession>A0A327ZNS0</accession>
<dbReference type="PANTHER" id="PTHR43441:SF2">
    <property type="entry name" value="FAMILY ACETYLTRANSFERASE, PUTATIVE (AFU_ORTHOLOGUE AFUA_7G00850)-RELATED"/>
    <property type="match status" value="1"/>
</dbReference>
<feature type="domain" description="N-acetyltransferase" evidence="1">
    <location>
        <begin position="33"/>
        <end position="190"/>
    </location>
</feature>
<comment type="caution">
    <text evidence="2">The sequence shown here is derived from an EMBL/GenBank/DDBJ whole genome shotgun (WGS) entry which is preliminary data.</text>
</comment>
<evidence type="ECO:0000313" key="2">
    <source>
        <dbReference type="EMBL" id="RAK43972.1"/>
    </source>
</evidence>
<evidence type="ECO:0000259" key="1">
    <source>
        <dbReference type="PROSITE" id="PS51186"/>
    </source>
</evidence>
<dbReference type="FunFam" id="3.40.630.30:FF:000047">
    <property type="entry name" value="Acetyltransferase, GNAT family"/>
    <property type="match status" value="1"/>
</dbReference>
<dbReference type="PROSITE" id="PS51186">
    <property type="entry name" value="GNAT"/>
    <property type="match status" value="1"/>
</dbReference>
<dbReference type="Pfam" id="PF13302">
    <property type="entry name" value="Acetyltransf_3"/>
    <property type="match status" value="1"/>
</dbReference>
<dbReference type="SUPFAM" id="SSF55729">
    <property type="entry name" value="Acyl-CoA N-acyltransferases (Nat)"/>
    <property type="match status" value="1"/>
</dbReference>
<dbReference type="InterPro" id="IPR051908">
    <property type="entry name" value="Ribosomal_N-acetyltransferase"/>
</dbReference>
<dbReference type="Gene3D" id="3.40.630.30">
    <property type="match status" value="1"/>
</dbReference>
<dbReference type="AlphaFoldDB" id="A0A327ZNS0"/>
<dbReference type="GO" id="GO:0008999">
    <property type="term" value="F:protein-N-terminal-alanine acetyltransferase activity"/>
    <property type="evidence" value="ECO:0007669"/>
    <property type="project" value="TreeGrafter"/>
</dbReference>
<sequence length="235" mass="27506">MRYNDFNQPIGEPVSNFTVGARPDISVLNGESVRIERISPSHFEDLFEVYGSLSSEDSLTYMSFDRFESKEAFKSFFERLLNSDDPYYLSIIENKSNKVVGCFSLMRIDPKNRVIEVGSIVYSNNLKRTVLATEAQYLLMKYVFEVLCYRRYEWKCDSLNDPSKKAAERLGFTFEGTFRQAIVYKGRNRDTNWYSILDNEWPNIKMCFEKWLSASNFDEKGLQMQSLREMIASSR</sequence>
<keyword evidence="3" id="KW-1185">Reference proteome</keyword>